<feature type="region of interest" description="Disordered" evidence="1">
    <location>
        <begin position="285"/>
        <end position="314"/>
    </location>
</feature>
<feature type="transmembrane region" description="Helical" evidence="2">
    <location>
        <begin position="49"/>
        <end position="73"/>
    </location>
</feature>
<proteinExistence type="predicted"/>
<gene>
    <name evidence="4" type="ORF">ONZ51_g9424</name>
</gene>
<organism evidence="4 5">
    <name type="scientific">Trametes cubensis</name>
    <dbReference type="NCBI Taxonomy" id="1111947"/>
    <lineage>
        <taxon>Eukaryota</taxon>
        <taxon>Fungi</taxon>
        <taxon>Dikarya</taxon>
        <taxon>Basidiomycota</taxon>
        <taxon>Agaricomycotina</taxon>
        <taxon>Agaricomycetes</taxon>
        <taxon>Polyporales</taxon>
        <taxon>Polyporaceae</taxon>
        <taxon>Trametes</taxon>
    </lineage>
</organism>
<dbReference type="Pfam" id="PF20152">
    <property type="entry name" value="DUF6534"/>
    <property type="match status" value="1"/>
</dbReference>
<feature type="transmembrane region" description="Helical" evidence="2">
    <location>
        <begin position="12"/>
        <end position="37"/>
    </location>
</feature>
<dbReference type="EMBL" id="JAPEVG010000321">
    <property type="protein sequence ID" value="KAJ8468787.1"/>
    <property type="molecule type" value="Genomic_DNA"/>
</dbReference>
<feature type="transmembrane region" description="Helical" evidence="2">
    <location>
        <begin position="93"/>
        <end position="113"/>
    </location>
</feature>
<evidence type="ECO:0000259" key="3">
    <source>
        <dbReference type="Pfam" id="PF20152"/>
    </source>
</evidence>
<dbReference type="PANTHER" id="PTHR40465:SF1">
    <property type="entry name" value="DUF6534 DOMAIN-CONTAINING PROTEIN"/>
    <property type="match status" value="1"/>
</dbReference>
<sequence length="341" mass="37179">MEAPAIDFMPMIAPLFVANSLNWLALGALFVQIYYYTQHFRTDQLKYRLIVGVLLILELVQTATTTHQAWYYGVTLWNNPAGLLTFPWSACSVPIMAGIIAAVAQIFYAWRIWMLAPNWGFKGMAILIVLLALLQALTSIVASIIFAIFLTPEKLLQLHSAFELWVSSSFVTDVLIAACMLWILYTAKNQSGWSRSNNIIGRLIGITVGTGLAIALCGALTLALFATTVGASFQYLPAAYIWGKLYSNSVMVSLNSRRSTTSPGNSTAEADSYPLSIHVSHQVFRRGDDERSTGAATPSWAGRKSSSNVASVGNKPVPFAVKVDAAPQPDMFPSSKEVMPA</sequence>
<name>A0AAD7X5N4_9APHY</name>
<evidence type="ECO:0000313" key="5">
    <source>
        <dbReference type="Proteomes" id="UP001215151"/>
    </source>
</evidence>
<feature type="transmembrane region" description="Helical" evidence="2">
    <location>
        <begin position="170"/>
        <end position="187"/>
    </location>
</feature>
<keyword evidence="5" id="KW-1185">Reference proteome</keyword>
<accession>A0AAD7X5N4</accession>
<dbReference type="InterPro" id="IPR045339">
    <property type="entry name" value="DUF6534"/>
</dbReference>
<keyword evidence="2" id="KW-1133">Transmembrane helix</keyword>
<keyword evidence="2" id="KW-0812">Transmembrane</keyword>
<evidence type="ECO:0000313" key="4">
    <source>
        <dbReference type="EMBL" id="KAJ8468787.1"/>
    </source>
</evidence>
<dbReference type="AlphaFoldDB" id="A0AAD7X5N4"/>
<evidence type="ECO:0000256" key="1">
    <source>
        <dbReference type="SAM" id="MobiDB-lite"/>
    </source>
</evidence>
<feature type="domain" description="DUF6534" evidence="3">
    <location>
        <begin position="169"/>
        <end position="259"/>
    </location>
</feature>
<keyword evidence="2" id="KW-0472">Membrane</keyword>
<dbReference type="PANTHER" id="PTHR40465">
    <property type="entry name" value="CHROMOSOME 1, WHOLE GENOME SHOTGUN SEQUENCE"/>
    <property type="match status" value="1"/>
</dbReference>
<evidence type="ECO:0000256" key="2">
    <source>
        <dbReference type="SAM" id="Phobius"/>
    </source>
</evidence>
<protein>
    <recommendedName>
        <fullName evidence="3">DUF6534 domain-containing protein</fullName>
    </recommendedName>
</protein>
<reference evidence="4" key="1">
    <citation type="submission" date="2022-11" db="EMBL/GenBank/DDBJ databases">
        <title>Genome Sequence of Cubamyces cubensis.</title>
        <authorList>
            <person name="Buettner E."/>
        </authorList>
    </citation>
    <scope>NUCLEOTIDE SEQUENCE</scope>
    <source>
        <strain evidence="4">MPL-01</strain>
    </source>
</reference>
<comment type="caution">
    <text evidence="4">The sequence shown here is derived from an EMBL/GenBank/DDBJ whole genome shotgun (WGS) entry which is preliminary data.</text>
</comment>
<feature type="transmembrane region" description="Helical" evidence="2">
    <location>
        <begin position="125"/>
        <end position="150"/>
    </location>
</feature>
<dbReference type="Proteomes" id="UP001215151">
    <property type="component" value="Unassembled WGS sequence"/>
</dbReference>
<feature type="transmembrane region" description="Helical" evidence="2">
    <location>
        <begin position="199"/>
        <end position="226"/>
    </location>
</feature>